<dbReference type="STRING" id="1555241.A0A4P9WRM1"/>
<evidence type="ECO:0000313" key="6">
    <source>
        <dbReference type="Proteomes" id="UP000268535"/>
    </source>
</evidence>
<evidence type="ECO:0000256" key="1">
    <source>
        <dbReference type="ARBA" id="ARBA00022679"/>
    </source>
</evidence>
<keyword evidence="4" id="KW-0012">Acyltransferase</keyword>
<dbReference type="SUPFAM" id="SSF55729">
    <property type="entry name" value="Acyl-CoA N-acyltransferases (Nat)"/>
    <property type="match status" value="1"/>
</dbReference>
<dbReference type="InterPro" id="IPR040706">
    <property type="entry name" value="Zf-MYST"/>
</dbReference>
<reference evidence="6 7" key="1">
    <citation type="journal article" date="2018" name="Nat. Microbiol.">
        <title>Leveraging single-cell genomics to expand the fungal tree of life.</title>
        <authorList>
            <person name="Ahrendt S.R."/>
            <person name="Quandt C.A."/>
            <person name="Ciobanu D."/>
            <person name="Clum A."/>
            <person name="Salamov A."/>
            <person name="Andreopoulos B."/>
            <person name="Cheng J.F."/>
            <person name="Woyke T."/>
            <person name="Pelin A."/>
            <person name="Henrissat B."/>
            <person name="Reynolds N.K."/>
            <person name="Benny G.L."/>
            <person name="Smith M.E."/>
            <person name="James T.Y."/>
            <person name="Grigoriev I.V."/>
        </authorList>
    </citation>
    <scope>NUCLEOTIDE SEQUENCE [LARGE SCALE GENOMIC DNA]</scope>
    <source>
        <strain evidence="6 7">ATCC 52028</strain>
    </source>
</reference>
<dbReference type="Proteomes" id="UP000274922">
    <property type="component" value="Unassembled WGS sequence"/>
</dbReference>
<dbReference type="Pfam" id="PF01853">
    <property type="entry name" value="MOZ_SAS"/>
    <property type="match status" value="1"/>
</dbReference>
<feature type="domain" description="MYST-type HAT" evidence="3">
    <location>
        <begin position="1"/>
        <end position="194"/>
    </location>
</feature>
<feature type="active site" description="Proton donor/acceptor" evidence="2">
    <location>
        <position position="180"/>
    </location>
</feature>
<name>A0A4P9WRM1_9FUNG</name>
<dbReference type="CDD" id="cd04301">
    <property type="entry name" value="NAT_SF"/>
    <property type="match status" value="1"/>
</dbReference>
<evidence type="ECO:0000259" key="3">
    <source>
        <dbReference type="PROSITE" id="PS51726"/>
    </source>
</evidence>
<sequence length="194" mass="21637">RIQSIRYGPYRVWTAYDAPYPEAVKTPVLQICTACCLFFTARTALVAHRRQCAAHRDGRLPGVRVFEDNEVALECVSGEQTLGLCTCLSLMTRLFLESKELCYSVRDFDFYILLRKPRCRCGAAAVAAPHALCADPHCAIDRSLGCIFVLPPFQGRGYAQLLIEYSYKRMQALGRHGRPEEPLSAAGAAAFHAY</sequence>
<evidence type="ECO:0000313" key="5">
    <source>
        <dbReference type="EMBL" id="RKP02802.1"/>
    </source>
</evidence>
<gene>
    <name evidence="4" type="ORF">CAUPRSCDRAFT_1170</name>
    <name evidence="5" type="ORF">CXG81DRAFT_8234</name>
</gene>
<reference evidence="4" key="3">
    <citation type="submission" date="2018-08" db="EMBL/GenBank/DDBJ databases">
        <title>Leveraging single-cell genomics to expand the Fungal Tree of Life.</title>
        <authorList>
            <consortium name="DOE Joint Genome Institute"/>
            <person name="Ahrendt S.R."/>
            <person name="Quandt C.A."/>
            <person name="Ciobanu D."/>
            <person name="Clum A."/>
            <person name="Salamov A."/>
            <person name="Andreopoulos B."/>
            <person name="Cheng J.-F."/>
            <person name="Woyke T."/>
            <person name="Pelin A."/>
            <person name="Henrissat B."/>
            <person name="Reynolds N."/>
            <person name="Benny G.L."/>
            <person name="Smith M.E."/>
            <person name="James T.Y."/>
            <person name="Grigoriev I.V."/>
        </authorList>
    </citation>
    <scope>NUCLEOTIDE SEQUENCE</scope>
    <source>
        <strain evidence="4">ATCC 52028</strain>
    </source>
</reference>
<dbReference type="GO" id="GO:0004402">
    <property type="term" value="F:histone acetyltransferase activity"/>
    <property type="evidence" value="ECO:0007669"/>
    <property type="project" value="InterPro"/>
</dbReference>
<dbReference type="InterPro" id="IPR016181">
    <property type="entry name" value="Acyl_CoA_acyltransferase"/>
</dbReference>
<accession>A0A4P9WRM1</accession>
<protein>
    <submittedName>
        <fullName evidence="4">Acyl-CoA N-acyltransferase</fullName>
    </submittedName>
</protein>
<dbReference type="EMBL" id="ML012258">
    <property type="protein sequence ID" value="RKO95282.1"/>
    <property type="molecule type" value="Genomic_DNA"/>
</dbReference>
<proteinExistence type="predicted"/>
<dbReference type="GO" id="GO:0006355">
    <property type="term" value="P:regulation of DNA-templated transcription"/>
    <property type="evidence" value="ECO:0007669"/>
    <property type="project" value="InterPro"/>
</dbReference>
<dbReference type="EMBL" id="ML014135">
    <property type="protein sequence ID" value="RKP02802.1"/>
    <property type="molecule type" value="Genomic_DNA"/>
</dbReference>
<keyword evidence="1 4" id="KW-0808">Transferase</keyword>
<organism evidence="4 6">
    <name type="scientific">Caulochytrium protostelioides</name>
    <dbReference type="NCBI Taxonomy" id="1555241"/>
    <lineage>
        <taxon>Eukaryota</taxon>
        <taxon>Fungi</taxon>
        <taxon>Fungi incertae sedis</taxon>
        <taxon>Chytridiomycota</taxon>
        <taxon>Chytridiomycota incertae sedis</taxon>
        <taxon>Chytridiomycetes</taxon>
        <taxon>Caulochytriales</taxon>
        <taxon>Caulochytriaceae</taxon>
        <taxon>Caulochytrium</taxon>
    </lineage>
</organism>
<dbReference type="OrthoDB" id="787137at2759"/>
<reference evidence="5" key="2">
    <citation type="submission" date="2018-04" db="EMBL/GenBank/DDBJ databases">
        <title>Leveraging single-cell genomics to expand the Fungal Tree of Life.</title>
        <authorList>
            <consortium name="DOE Joint Genome Institute"/>
            <person name="Ahrendt S.R."/>
            <person name="Quandt C.A."/>
            <person name="Ciobanu D."/>
            <person name="Clum A."/>
            <person name="Salamov A."/>
            <person name="Andreopoulos B."/>
            <person name="Cheng J.-F."/>
            <person name="Woyke T."/>
            <person name="Pelin A."/>
            <person name="Henrissat B."/>
            <person name="Benny G.L."/>
            <person name="Smith M.E."/>
            <person name="James T.Y."/>
            <person name="Grigoriev I.V."/>
        </authorList>
    </citation>
    <scope>NUCLEOTIDE SEQUENCE</scope>
    <source>
        <strain evidence="5">ATCC 52028</strain>
    </source>
</reference>
<dbReference type="Proteomes" id="UP000268535">
    <property type="component" value="Unassembled WGS sequence"/>
</dbReference>
<feature type="non-terminal residue" evidence="4">
    <location>
        <position position="1"/>
    </location>
</feature>
<evidence type="ECO:0000313" key="7">
    <source>
        <dbReference type="Proteomes" id="UP000274922"/>
    </source>
</evidence>
<dbReference type="Gene3D" id="3.30.60.60">
    <property type="entry name" value="N-acetyl transferase-like"/>
    <property type="match status" value="1"/>
</dbReference>
<dbReference type="InterPro" id="IPR002717">
    <property type="entry name" value="HAT_MYST-type"/>
</dbReference>
<keyword evidence="7" id="KW-1185">Reference proteome</keyword>
<dbReference type="PROSITE" id="PS51726">
    <property type="entry name" value="MYST_HAT"/>
    <property type="match status" value="1"/>
</dbReference>
<feature type="non-terminal residue" evidence="4">
    <location>
        <position position="194"/>
    </location>
</feature>
<dbReference type="PANTHER" id="PTHR10615">
    <property type="entry name" value="HISTONE ACETYLTRANSFERASE"/>
    <property type="match status" value="1"/>
</dbReference>
<dbReference type="InterPro" id="IPR050603">
    <property type="entry name" value="MYST_HAT"/>
</dbReference>
<dbReference type="Gene3D" id="3.40.630.30">
    <property type="match status" value="1"/>
</dbReference>
<evidence type="ECO:0000256" key="2">
    <source>
        <dbReference type="PIRSR" id="PIRSR602717-51"/>
    </source>
</evidence>
<evidence type="ECO:0000313" key="4">
    <source>
        <dbReference type="EMBL" id="RKO95282.1"/>
    </source>
</evidence>
<dbReference type="Pfam" id="PF17772">
    <property type="entry name" value="zf-MYST"/>
    <property type="match status" value="1"/>
</dbReference>
<dbReference type="AlphaFoldDB" id="A0A4P9WRM1"/>